<dbReference type="Pfam" id="PF24098">
    <property type="entry name" value="DUF7380"/>
    <property type="match status" value="1"/>
</dbReference>
<accession>A0A8T7MAE9</accession>
<sequence length="615" mass="70347">MTIIDIAITPDEFNQVDIESVISQLSERNCDYYSSPFFAKSEEAKSNGLLIASAVFRLLGALTDFHLMRLDIPEQPYVAKYEGPTGRTAMPEDFTEEELALLAQTAKDIQDADLRARTADVIWLRKKDFRMAGLAVESYLESGTLLEHPEDWSQSADRIERALQLALKINSKPLVDKVISHIENVLAKYDGQDPSFLTIKMFELLTKNNKAAPVKYIPLVERYAKENENQKDWRRARHFWDILEQLYRKEKNSEKAKEASINSAETHFNEGLESLNIVPSEADSSERNYPVAIFHLQQAYEAYTKIPNAKSRQDEIHKKILEYQEKSVEGLPRISTDPIDIIDFVENAQNFVRGKPLFEALLALATASKSESKIALRQQVLDLSEQAPLLHIITTTIINEKGKTVSKAPGILSNDPEEVDAAITANMYRNSIYNRSLKVASTIDPMRYQIDLEHNVRIQDFYPIVFNNPLIPPGREQLYAKGLYEGLIGDFLTAAHILIPQLENSIRYLLYRTGKITSTFENEGIQNEYDINKTLRMSELTEILGEDVVFELRGLLTEHAGSNLRNLFAHGLLDYERFFNTEVEYVWWLTLRLLFIPIIHKLQEVQNATEEQQAE</sequence>
<dbReference type="InterPro" id="IPR011990">
    <property type="entry name" value="TPR-like_helical_dom_sf"/>
</dbReference>
<proteinExistence type="predicted"/>
<dbReference type="SUPFAM" id="SSF48452">
    <property type="entry name" value="TPR-like"/>
    <property type="match status" value="1"/>
</dbReference>
<evidence type="ECO:0000259" key="1">
    <source>
        <dbReference type="Pfam" id="PF13910"/>
    </source>
</evidence>
<dbReference type="Pfam" id="PF13910">
    <property type="entry name" value="DUF4209"/>
    <property type="match status" value="1"/>
</dbReference>
<evidence type="ECO:0000313" key="3">
    <source>
        <dbReference type="EMBL" id="NWJ49130.1"/>
    </source>
</evidence>
<feature type="domain" description="DUF4209" evidence="1">
    <location>
        <begin position="502"/>
        <end position="592"/>
    </location>
</feature>
<reference evidence="4" key="2">
    <citation type="journal article" date="2024" name="Nature">
        <title>Anoxygenic phototroph of the Chloroflexota uses a type I reaction centre.</title>
        <authorList>
            <person name="Tsuji J.M."/>
            <person name="Shaw N.A."/>
            <person name="Nagashima S."/>
            <person name="Venkiteswaran J.J."/>
            <person name="Schiff S.L."/>
            <person name="Watanabe T."/>
            <person name="Fukui M."/>
            <person name="Hanada S."/>
            <person name="Tank M."/>
            <person name="Neufeld J.D."/>
        </authorList>
    </citation>
    <scope>NUCLEOTIDE SEQUENCE</scope>
    <source>
        <strain evidence="4">L227-S17</strain>
        <plasmid evidence="4 6">unnamed3</plasmid>
    </source>
</reference>
<geneLocation type="plasmid" evidence="4 6">
    <name>unnamed3</name>
</geneLocation>
<feature type="domain" description="DUF7380" evidence="2">
    <location>
        <begin position="6"/>
        <end position="173"/>
    </location>
</feature>
<dbReference type="InterPro" id="IPR055804">
    <property type="entry name" value="DUF7380"/>
</dbReference>
<evidence type="ECO:0000313" key="4">
    <source>
        <dbReference type="EMBL" id="WJW70439.1"/>
    </source>
</evidence>
<protein>
    <submittedName>
        <fullName evidence="3">DUF4209 domain-containing protein</fullName>
    </submittedName>
</protein>
<keyword evidence="6" id="KW-1185">Reference proteome</keyword>
<evidence type="ECO:0000259" key="2">
    <source>
        <dbReference type="Pfam" id="PF24098"/>
    </source>
</evidence>
<keyword evidence="4" id="KW-0614">Plasmid</keyword>
<evidence type="ECO:0000313" key="5">
    <source>
        <dbReference type="Proteomes" id="UP000521676"/>
    </source>
</evidence>
<dbReference type="RefSeq" id="WP_341472306.1">
    <property type="nucleotide sequence ID" value="NZ_CP128403.1"/>
</dbReference>
<evidence type="ECO:0000313" key="6">
    <source>
        <dbReference type="Proteomes" id="UP001431572"/>
    </source>
</evidence>
<dbReference type="Proteomes" id="UP001431572">
    <property type="component" value="Plasmid unnamed3"/>
</dbReference>
<gene>
    <name evidence="3" type="ORF">HXX08_25005</name>
    <name evidence="4" type="ORF">OZ401_005075</name>
</gene>
<dbReference type="EMBL" id="JACATZ010000004">
    <property type="protein sequence ID" value="NWJ49130.1"/>
    <property type="molecule type" value="Genomic_DNA"/>
</dbReference>
<dbReference type="Proteomes" id="UP000521676">
    <property type="component" value="Unassembled WGS sequence"/>
</dbReference>
<dbReference type="AlphaFoldDB" id="A0A8T7MAE9"/>
<dbReference type="InterPro" id="IPR025209">
    <property type="entry name" value="DUF4209"/>
</dbReference>
<name>A0A8T7MAE9_9CHLR</name>
<dbReference type="EMBL" id="CP128403">
    <property type="protein sequence ID" value="WJW70439.1"/>
    <property type="molecule type" value="Genomic_DNA"/>
</dbReference>
<organism evidence="3 5">
    <name type="scientific">Candidatus Chlorohelix allophototropha</name>
    <dbReference type="NCBI Taxonomy" id="3003348"/>
    <lineage>
        <taxon>Bacteria</taxon>
        <taxon>Bacillati</taxon>
        <taxon>Chloroflexota</taxon>
        <taxon>Chloroflexia</taxon>
        <taxon>Candidatus Chloroheliales</taxon>
        <taxon>Candidatus Chloroheliaceae</taxon>
        <taxon>Candidatus Chlorohelix</taxon>
    </lineage>
</organism>
<reference evidence="3 5" key="1">
    <citation type="submission" date="2020-06" db="EMBL/GenBank/DDBJ databases">
        <title>Anoxygenic phototrophic Chloroflexota member uses a Type I reaction center.</title>
        <authorList>
            <person name="Tsuji J.M."/>
            <person name="Shaw N.A."/>
            <person name="Nagashima S."/>
            <person name="Venkiteswaran J."/>
            <person name="Schiff S.L."/>
            <person name="Hanada S."/>
            <person name="Tank M."/>
            <person name="Neufeld J.D."/>
        </authorList>
    </citation>
    <scope>NUCLEOTIDE SEQUENCE [LARGE SCALE GENOMIC DNA]</scope>
    <source>
        <strain evidence="3">L227-S17</strain>
    </source>
</reference>